<dbReference type="InterPro" id="IPR018488">
    <property type="entry name" value="cNMP-bd_CS"/>
</dbReference>
<dbReference type="EMBL" id="JADJNC010000022">
    <property type="protein sequence ID" value="MBK7424051.1"/>
    <property type="molecule type" value="Genomic_DNA"/>
</dbReference>
<dbReference type="InterPro" id="IPR012318">
    <property type="entry name" value="HTH_CRP"/>
</dbReference>
<dbReference type="Pfam" id="PF00027">
    <property type="entry name" value="cNMP_binding"/>
    <property type="match status" value="1"/>
</dbReference>
<dbReference type="AlphaFoldDB" id="A0A9D7I893"/>
<dbReference type="InterPro" id="IPR000595">
    <property type="entry name" value="cNMP-bd_dom"/>
</dbReference>
<keyword evidence="3" id="KW-0804">Transcription</keyword>
<accession>A0A9D7I893</accession>
<keyword evidence="2" id="KW-0238">DNA-binding</keyword>
<evidence type="ECO:0000313" key="7">
    <source>
        <dbReference type="Proteomes" id="UP000886602"/>
    </source>
</evidence>
<proteinExistence type="predicted"/>
<reference evidence="6" key="1">
    <citation type="submission" date="2020-10" db="EMBL/GenBank/DDBJ databases">
        <title>Connecting structure to function with the recovery of over 1000 high-quality activated sludge metagenome-assembled genomes encoding full-length rRNA genes using long-read sequencing.</title>
        <authorList>
            <person name="Singleton C.M."/>
            <person name="Petriglieri F."/>
            <person name="Kristensen J.M."/>
            <person name="Kirkegaard R.H."/>
            <person name="Michaelsen T.Y."/>
            <person name="Andersen M.H."/>
            <person name="Karst S.M."/>
            <person name="Dueholm M.S."/>
            <person name="Nielsen P.H."/>
            <person name="Albertsen M."/>
        </authorList>
    </citation>
    <scope>NUCLEOTIDE SEQUENCE</scope>
    <source>
        <strain evidence="6">EsbW_18-Q3-R4-48_MAXAC.044</strain>
    </source>
</reference>
<feature type="domain" description="Cyclic nucleotide-binding" evidence="4">
    <location>
        <begin position="22"/>
        <end position="142"/>
    </location>
</feature>
<dbReference type="PROSITE" id="PS50042">
    <property type="entry name" value="CNMP_BINDING_3"/>
    <property type="match status" value="1"/>
</dbReference>
<dbReference type="InterPro" id="IPR036388">
    <property type="entry name" value="WH-like_DNA-bd_sf"/>
</dbReference>
<dbReference type="InterPro" id="IPR014710">
    <property type="entry name" value="RmlC-like_jellyroll"/>
</dbReference>
<sequence>MQAKKHQANAGAGLTLLQKIPLFAGLPDAQLEQIARMAVSRKVARHTTIVFVGDRTDALFVIVSGSAKVLNRDAEGNEVILTLLGSGECFGEMGLIDGSPRSADVVANENCELLVIAKADFTNVLAGNVDLCLNIMKSLVLRLREANRKIESLALMDVYGRVAKLLLDFSVEENGLRVIRRKVTKQDMAKMVGASREMVSRVMKDLEGSGYIRVEQGRIVLTED</sequence>
<dbReference type="Pfam" id="PF13545">
    <property type="entry name" value="HTH_Crp_2"/>
    <property type="match status" value="1"/>
</dbReference>
<evidence type="ECO:0000259" key="5">
    <source>
        <dbReference type="PROSITE" id="PS51063"/>
    </source>
</evidence>
<evidence type="ECO:0000256" key="1">
    <source>
        <dbReference type="ARBA" id="ARBA00023015"/>
    </source>
</evidence>
<dbReference type="Proteomes" id="UP000886602">
    <property type="component" value="Unassembled WGS sequence"/>
</dbReference>
<dbReference type="GO" id="GO:0003700">
    <property type="term" value="F:DNA-binding transcription factor activity"/>
    <property type="evidence" value="ECO:0007669"/>
    <property type="project" value="TreeGrafter"/>
</dbReference>
<dbReference type="SMART" id="SM00100">
    <property type="entry name" value="cNMP"/>
    <property type="match status" value="1"/>
</dbReference>
<comment type="caution">
    <text evidence="6">The sequence shown here is derived from an EMBL/GenBank/DDBJ whole genome shotgun (WGS) entry which is preliminary data.</text>
</comment>
<dbReference type="CDD" id="cd00038">
    <property type="entry name" value="CAP_ED"/>
    <property type="match status" value="1"/>
</dbReference>
<dbReference type="Gene3D" id="1.10.10.10">
    <property type="entry name" value="Winged helix-like DNA-binding domain superfamily/Winged helix DNA-binding domain"/>
    <property type="match status" value="1"/>
</dbReference>
<gene>
    <name evidence="6" type="ORF">IPJ48_13700</name>
</gene>
<dbReference type="GO" id="GO:0003677">
    <property type="term" value="F:DNA binding"/>
    <property type="evidence" value="ECO:0007669"/>
    <property type="project" value="UniProtKB-KW"/>
</dbReference>
<dbReference type="PANTHER" id="PTHR24567">
    <property type="entry name" value="CRP FAMILY TRANSCRIPTIONAL REGULATORY PROTEIN"/>
    <property type="match status" value="1"/>
</dbReference>
<dbReference type="InterPro" id="IPR018490">
    <property type="entry name" value="cNMP-bd_dom_sf"/>
</dbReference>
<feature type="domain" description="HTH crp-type" evidence="5">
    <location>
        <begin position="156"/>
        <end position="224"/>
    </location>
</feature>
<evidence type="ECO:0000256" key="2">
    <source>
        <dbReference type="ARBA" id="ARBA00023125"/>
    </source>
</evidence>
<dbReference type="SUPFAM" id="SSF51206">
    <property type="entry name" value="cAMP-binding domain-like"/>
    <property type="match status" value="1"/>
</dbReference>
<evidence type="ECO:0000256" key="3">
    <source>
        <dbReference type="ARBA" id="ARBA00023163"/>
    </source>
</evidence>
<dbReference type="InterPro" id="IPR050397">
    <property type="entry name" value="Env_Response_Regulators"/>
</dbReference>
<dbReference type="SMART" id="SM00419">
    <property type="entry name" value="HTH_CRP"/>
    <property type="match status" value="1"/>
</dbReference>
<dbReference type="PANTHER" id="PTHR24567:SF74">
    <property type="entry name" value="HTH-TYPE TRANSCRIPTIONAL REGULATOR ARCR"/>
    <property type="match status" value="1"/>
</dbReference>
<dbReference type="GO" id="GO:0005829">
    <property type="term" value="C:cytosol"/>
    <property type="evidence" value="ECO:0007669"/>
    <property type="project" value="TreeGrafter"/>
</dbReference>
<dbReference type="InterPro" id="IPR036390">
    <property type="entry name" value="WH_DNA-bd_sf"/>
</dbReference>
<dbReference type="PROSITE" id="PS00889">
    <property type="entry name" value="CNMP_BINDING_2"/>
    <property type="match status" value="1"/>
</dbReference>
<dbReference type="PROSITE" id="PS51063">
    <property type="entry name" value="HTH_CRP_2"/>
    <property type="match status" value="1"/>
</dbReference>
<dbReference type="Gene3D" id="2.60.120.10">
    <property type="entry name" value="Jelly Rolls"/>
    <property type="match status" value="1"/>
</dbReference>
<organism evidence="6 7">
    <name type="scientific">Candidatus Propionivibrio dominans</name>
    <dbReference type="NCBI Taxonomy" id="2954373"/>
    <lineage>
        <taxon>Bacteria</taxon>
        <taxon>Pseudomonadati</taxon>
        <taxon>Pseudomonadota</taxon>
        <taxon>Betaproteobacteria</taxon>
        <taxon>Rhodocyclales</taxon>
        <taxon>Rhodocyclaceae</taxon>
        <taxon>Propionivibrio</taxon>
    </lineage>
</organism>
<name>A0A9D7I893_9RHOO</name>
<keyword evidence="1" id="KW-0805">Transcription regulation</keyword>
<dbReference type="SUPFAM" id="SSF46785">
    <property type="entry name" value="Winged helix' DNA-binding domain"/>
    <property type="match status" value="1"/>
</dbReference>
<evidence type="ECO:0000313" key="6">
    <source>
        <dbReference type="EMBL" id="MBK7424051.1"/>
    </source>
</evidence>
<protein>
    <submittedName>
        <fullName evidence="6">Crp/Fnr family transcriptional regulator</fullName>
    </submittedName>
</protein>
<evidence type="ECO:0000259" key="4">
    <source>
        <dbReference type="PROSITE" id="PS50042"/>
    </source>
</evidence>